<dbReference type="InterPro" id="IPR001765">
    <property type="entry name" value="Carbonic_anhydrase"/>
</dbReference>
<keyword evidence="9" id="KW-1185">Reference proteome</keyword>
<keyword evidence="3 7" id="KW-0479">Metal-binding</keyword>
<dbReference type="Pfam" id="PF00484">
    <property type="entry name" value="Pro_CA"/>
    <property type="match status" value="1"/>
</dbReference>
<name>A0AA96GJM2_9BACT</name>
<dbReference type="SUPFAM" id="SSF53056">
    <property type="entry name" value="beta-carbonic anhydrase, cab"/>
    <property type="match status" value="1"/>
</dbReference>
<dbReference type="EC" id="4.2.1.1" evidence="2"/>
<evidence type="ECO:0000256" key="2">
    <source>
        <dbReference type="ARBA" id="ARBA00012925"/>
    </source>
</evidence>
<evidence type="ECO:0000256" key="6">
    <source>
        <dbReference type="ARBA" id="ARBA00048348"/>
    </source>
</evidence>
<keyword evidence="5" id="KW-0456">Lyase</keyword>
<evidence type="ECO:0000256" key="7">
    <source>
        <dbReference type="PIRSR" id="PIRSR601765-1"/>
    </source>
</evidence>
<evidence type="ECO:0000256" key="5">
    <source>
        <dbReference type="ARBA" id="ARBA00023239"/>
    </source>
</evidence>
<comment type="catalytic activity">
    <reaction evidence="6">
        <text>hydrogencarbonate + H(+) = CO2 + H2O</text>
        <dbReference type="Rhea" id="RHEA:10748"/>
        <dbReference type="ChEBI" id="CHEBI:15377"/>
        <dbReference type="ChEBI" id="CHEBI:15378"/>
        <dbReference type="ChEBI" id="CHEBI:16526"/>
        <dbReference type="ChEBI" id="CHEBI:17544"/>
        <dbReference type="EC" id="4.2.1.1"/>
    </reaction>
</comment>
<evidence type="ECO:0000256" key="1">
    <source>
        <dbReference type="ARBA" id="ARBA00006217"/>
    </source>
</evidence>
<dbReference type="PANTHER" id="PTHR11002">
    <property type="entry name" value="CARBONIC ANHYDRASE"/>
    <property type="match status" value="1"/>
</dbReference>
<sequence>MVCGHTDCGAMGALLHQEKLQELPAVKAWLQHAETTMRIMKNLYTHLQGDEFAAAIRENVLVQLDHLKTHPAVATGLRRGNLRLHGWVYSIGTGDVWVKDWENK</sequence>
<proteinExistence type="inferred from homology"/>
<dbReference type="Gene3D" id="3.40.1050.10">
    <property type="entry name" value="Carbonic anhydrase"/>
    <property type="match status" value="1"/>
</dbReference>
<dbReference type="GO" id="GO:0004089">
    <property type="term" value="F:carbonate dehydratase activity"/>
    <property type="evidence" value="ECO:0007669"/>
    <property type="project" value="UniProtKB-EC"/>
</dbReference>
<dbReference type="InterPro" id="IPR036874">
    <property type="entry name" value="Carbonic_anhydrase_sf"/>
</dbReference>
<dbReference type="PANTHER" id="PTHR11002:SF76">
    <property type="entry name" value="CARBONIC ANHYDRASE"/>
    <property type="match status" value="1"/>
</dbReference>
<dbReference type="KEGG" id="nall:PP769_18010"/>
<evidence type="ECO:0000256" key="3">
    <source>
        <dbReference type="ARBA" id="ARBA00022723"/>
    </source>
</evidence>
<dbReference type="Proteomes" id="UP001302719">
    <property type="component" value="Chromosome"/>
</dbReference>
<comment type="cofactor">
    <cofactor evidence="7">
        <name>Zn(2+)</name>
        <dbReference type="ChEBI" id="CHEBI:29105"/>
    </cofactor>
    <text evidence="7">Binds 1 zinc ion per subunit.</text>
</comment>
<dbReference type="GO" id="GO:0008270">
    <property type="term" value="F:zinc ion binding"/>
    <property type="evidence" value="ECO:0007669"/>
    <property type="project" value="InterPro"/>
</dbReference>
<reference evidence="8 9" key="1">
    <citation type="submission" date="2023-01" db="EMBL/GenBank/DDBJ databases">
        <title>Cultivation and genomic characterization of new, ubiquitous marine nitrite-oxidizing bacteria from the Nitrospirales.</title>
        <authorList>
            <person name="Mueller A.J."/>
            <person name="Daebeler A."/>
            <person name="Herbold C.W."/>
            <person name="Kirkegaard R.H."/>
            <person name="Daims H."/>
        </authorList>
    </citation>
    <scope>NUCLEOTIDE SEQUENCE [LARGE SCALE GENOMIC DNA]</scope>
    <source>
        <strain evidence="8 9">VA</strain>
    </source>
</reference>
<dbReference type="AlphaFoldDB" id="A0AA96GJM2"/>
<feature type="binding site" evidence="7">
    <location>
        <position position="8"/>
    </location>
    <ligand>
        <name>Zn(2+)</name>
        <dbReference type="ChEBI" id="CHEBI:29105"/>
    </ligand>
</feature>
<gene>
    <name evidence="8" type="ORF">PP769_18010</name>
</gene>
<feature type="binding site" evidence="7">
    <location>
        <position position="5"/>
    </location>
    <ligand>
        <name>Zn(2+)</name>
        <dbReference type="ChEBI" id="CHEBI:29105"/>
    </ligand>
</feature>
<evidence type="ECO:0000256" key="4">
    <source>
        <dbReference type="ARBA" id="ARBA00022833"/>
    </source>
</evidence>
<organism evidence="8 9">
    <name type="scientific">Candidatus Nitrospira allomarina</name>
    <dbReference type="NCBI Taxonomy" id="3020900"/>
    <lineage>
        <taxon>Bacteria</taxon>
        <taxon>Pseudomonadati</taxon>
        <taxon>Nitrospirota</taxon>
        <taxon>Nitrospiria</taxon>
        <taxon>Nitrospirales</taxon>
        <taxon>Nitrospiraceae</taxon>
        <taxon>Nitrospira</taxon>
    </lineage>
</organism>
<comment type="similarity">
    <text evidence="1">Belongs to the beta-class carbonic anhydrase family.</text>
</comment>
<accession>A0AA96GJM2</accession>
<keyword evidence="4 7" id="KW-0862">Zinc</keyword>
<dbReference type="SMART" id="SM00947">
    <property type="entry name" value="Pro_CA"/>
    <property type="match status" value="1"/>
</dbReference>
<dbReference type="EMBL" id="CP116967">
    <property type="protein sequence ID" value="WNM60168.1"/>
    <property type="molecule type" value="Genomic_DNA"/>
</dbReference>
<protein>
    <recommendedName>
        <fullName evidence="2">carbonic anhydrase</fullName>
        <ecNumber evidence="2">4.2.1.1</ecNumber>
    </recommendedName>
</protein>
<evidence type="ECO:0000313" key="8">
    <source>
        <dbReference type="EMBL" id="WNM60168.1"/>
    </source>
</evidence>
<evidence type="ECO:0000313" key="9">
    <source>
        <dbReference type="Proteomes" id="UP001302719"/>
    </source>
</evidence>